<dbReference type="AlphaFoldDB" id="A0A8H7M0N1"/>
<keyword evidence="3" id="KW-0240">DNA-directed RNA polymerase</keyword>
<dbReference type="PANTHER" id="PTHR14440">
    <property type="entry name" value="DNA-DIRECTED RNA POLYMERASE I SUBUNIT RPA49"/>
    <property type="match status" value="1"/>
</dbReference>
<evidence type="ECO:0000256" key="3">
    <source>
        <dbReference type="ARBA" id="ARBA00022478"/>
    </source>
</evidence>
<proteinExistence type="inferred from homology"/>
<dbReference type="InterPro" id="IPR009668">
    <property type="entry name" value="RNA_pol-assoc_fac_A49-like"/>
</dbReference>
<gene>
    <name evidence="6" type="ORF">RHS01_09813</name>
</gene>
<dbReference type="EMBL" id="JACYCF010000025">
    <property type="protein sequence ID" value="KAF8749777.1"/>
    <property type="molecule type" value="Genomic_DNA"/>
</dbReference>
<dbReference type="GO" id="GO:0005730">
    <property type="term" value="C:nucleolus"/>
    <property type="evidence" value="ECO:0007669"/>
    <property type="project" value="UniProtKB-SubCell"/>
</dbReference>
<evidence type="ECO:0000313" key="6">
    <source>
        <dbReference type="EMBL" id="KAF8749777.1"/>
    </source>
</evidence>
<comment type="caution">
    <text evidence="6">The sequence shown here is derived from an EMBL/GenBank/DDBJ whole genome shotgun (WGS) entry which is preliminary data.</text>
</comment>
<evidence type="ECO:0000256" key="1">
    <source>
        <dbReference type="ARBA" id="ARBA00004604"/>
    </source>
</evidence>
<protein>
    <submittedName>
        <fullName evidence="6">RNA polymerase I associated factor A49-like protein</fullName>
    </submittedName>
</protein>
<dbReference type="GO" id="GO:0003677">
    <property type="term" value="F:DNA binding"/>
    <property type="evidence" value="ECO:0007669"/>
    <property type="project" value="InterPro"/>
</dbReference>
<accession>A0A8H7M0N1</accession>
<evidence type="ECO:0000256" key="4">
    <source>
        <dbReference type="ARBA" id="ARBA00023163"/>
    </source>
</evidence>
<organism evidence="6 7">
    <name type="scientific">Rhizoctonia solani</name>
    <dbReference type="NCBI Taxonomy" id="456999"/>
    <lineage>
        <taxon>Eukaryota</taxon>
        <taxon>Fungi</taxon>
        <taxon>Dikarya</taxon>
        <taxon>Basidiomycota</taxon>
        <taxon>Agaricomycotina</taxon>
        <taxon>Agaricomycetes</taxon>
        <taxon>Cantharellales</taxon>
        <taxon>Ceratobasidiaceae</taxon>
        <taxon>Rhizoctonia</taxon>
    </lineage>
</organism>
<dbReference type="Pfam" id="PF06870">
    <property type="entry name" value="RNA_pol_I_A49"/>
    <property type="match status" value="1"/>
</dbReference>
<comment type="subcellular location">
    <subcellularLocation>
        <location evidence="1">Nucleus</location>
        <location evidence="1">Nucleolus</location>
    </subcellularLocation>
</comment>
<evidence type="ECO:0000256" key="2">
    <source>
        <dbReference type="ARBA" id="ARBA00009430"/>
    </source>
</evidence>
<evidence type="ECO:0000256" key="5">
    <source>
        <dbReference type="ARBA" id="ARBA00023242"/>
    </source>
</evidence>
<reference evidence="6" key="1">
    <citation type="submission" date="2020-09" db="EMBL/GenBank/DDBJ databases">
        <title>Comparative genome analyses of four rice-infecting Rhizoctonia solani isolates reveal extensive enrichment of homogalacturonan modification genes.</title>
        <authorList>
            <person name="Lee D.-Y."/>
            <person name="Jeon J."/>
            <person name="Kim K.-T."/>
            <person name="Cheong K."/>
            <person name="Song H."/>
            <person name="Choi G."/>
            <person name="Ko J."/>
            <person name="Opiyo S.O."/>
            <person name="Zuo S."/>
            <person name="Madhav S."/>
            <person name="Lee Y.-H."/>
            <person name="Wang G.-L."/>
        </authorList>
    </citation>
    <scope>NUCLEOTIDE SEQUENCE</scope>
    <source>
        <strain evidence="6">AG1-IA B2</strain>
    </source>
</reference>
<comment type="similarity">
    <text evidence="2">Belongs to the eukaryotic RPA49/POLR1E RNA polymerase subunit family.</text>
</comment>
<sequence length="468" mass="51287">MSSSSNVNAAQIKAKVAPRRLNALPSVAPPNGTPAHVYRSKYSAPDAALESTSTILVSETPQIEYVSTNQDYAAAGHGYTCQYMVAVHNRKDNTITFRPAPLYDLTRTVKALKNLETQAVSQAQRMQARNALGEAFGTKKAKAAIKAAERNRVDVGAMKDVRDFVVDSVRGGTSALPTKDAVTEMSLSSRLIPTPDLSASTPSDAYPLANVIPPAEFTSISIQPFLAATTPEDRRALLPHRHSIWINGRLRALFANGESVSKSKLKCLIYVSTLFAFRQTASHTLSKATGDPRAALRERLDSATVPDLVFDGLLERFTETARGGRPTVTSQTETKLFTYLLALCLRIDAFSTVILPLANDLKISPVKLTTYFKSLGCKIQGTGDERRAVLTVPLEFPKPRSMTKRDHIFSLLCQIENYLAPPLQFQCDPFCLSNVRRFDFWVLSTPQVSILTDEVHLDTFHGNLGSSP</sequence>
<name>A0A8H7M0N1_9AGAM</name>
<dbReference type="Proteomes" id="UP000614334">
    <property type="component" value="Unassembled WGS sequence"/>
</dbReference>
<dbReference type="GO" id="GO:0006351">
    <property type="term" value="P:DNA-templated transcription"/>
    <property type="evidence" value="ECO:0007669"/>
    <property type="project" value="InterPro"/>
</dbReference>
<keyword evidence="5" id="KW-0539">Nucleus</keyword>
<dbReference type="GO" id="GO:0000428">
    <property type="term" value="C:DNA-directed RNA polymerase complex"/>
    <property type="evidence" value="ECO:0007669"/>
    <property type="project" value="UniProtKB-KW"/>
</dbReference>
<keyword evidence="4" id="KW-0804">Transcription</keyword>
<evidence type="ECO:0000313" key="7">
    <source>
        <dbReference type="Proteomes" id="UP000614334"/>
    </source>
</evidence>